<dbReference type="SUPFAM" id="SSF53067">
    <property type="entry name" value="Actin-like ATPase domain"/>
    <property type="match status" value="2"/>
</dbReference>
<dbReference type="InterPro" id="IPR043129">
    <property type="entry name" value="ATPase_NBD"/>
</dbReference>
<evidence type="ECO:0000313" key="8">
    <source>
        <dbReference type="Proteomes" id="UP001221838"/>
    </source>
</evidence>
<evidence type="ECO:0000313" key="7">
    <source>
        <dbReference type="EMBL" id="MDC0709209.1"/>
    </source>
</evidence>
<dbReference type="SUPFAM" id="SSF100920">
    <property type="entry name" value="Heat shock protein 70kD (HSP70), peptide-binding domain"/>
    <property type="match status" value="1"/>
</dbReference>
<dbReference type="InterPro" id="IPR029047">
    <property type="entry name" value="HSP70_peptide-bd_sf"/>
</dbReference>
<dbReference type="Proteomes" id="UP001221838">
    <property type="component" value="Unassembled WGS sequence"/>
</dbReference>
<dbReference type="PANTHER" id="PTHR19375">
    <property type="entry name" value="HEAT SHOCK PROTEIN 70KDA"/>
    <property type="match status" value="1"/>
</dbReference>
<dbReference type="NCBIfam" id="TIGR01991">
    <property type="entry name" value="HscA"/>
    <property type="match status" value="1"/>
</dbReference>
<evidence type="ECO:0000256" key="4">
    <source>
        <dbReference type="ARBA" id="ARBA00023186"/>
    </source>
</evidence>
<keyword evidence="3 5" id="KW-0067">ATP-binding</keyword>
<dbReference type="Gene3D" id="2.60.34.10">
    <property type="entry name" value="Substrate Binding Domain Of DNAk, Chain A, domain 1"/>
    <property type="match status" value="1"/>
</dbReference>
<dbReference type="Gene3D" id="3.90.640.10">
    <property type="entry name" value="Actin, Chain A, domain 4"/>
    <property type="match status" value="1"/>
</dbReference>
<dbReference type="Pfam" id="PF00012">
    <property type="entry name" value="HSP70"/>
    <property type="match status" value="1"/>
</dbReference>
<reference evidence="7 8" key="1">
    <citation type="submission" date="2022-11" db="EMBL/GenBank/DDBJ databases">
        <title>Minimal conservation of predation-associated metabolite biosynthetic gene clusters underscores biosynthetic potential of Myxococcota including descriptions for ten novel species: Archangium lansinium sp. nov., Myxococcus landrumus sp. nov., Nannocystis bai.</title>
        <authorList>
            <person name="Ahearne A."/>
            <person name="Stevens C."/>
            <person name="Dowd S."/>
        </authorList>
    </citation>
    <scope>NUCLEOTIDE SEQUENCE [LARGE SCALE GENOMIC DNA]</scope>
    <source>
        <strain evidence="7 8">NCWAL01</strain>
    </source>
</reference>
<sequence>MSKNGYLQIHDPLKPKGHAVGIDLGTTNSLVASVLQGKPRCLPADEGDAMLLPSVVHYAKDGGVVVGSRARKLAPEHPTDTLISVKRFMGRSPDDPETRKLGHYKFAEGPGRVVRFDVAGGQPVTPIEVSGEILRALKRRAESHFAGKVEQAVITVPAYFDEAQRQATKDAGRLAGLEVLRLLNEPTAAALAYGLDKGSQGTFAVYDLGGGTFDVSILKLVEGIFEVKSTGGDSALGGDDFDRAIAQKVFEAQGQTSPSPSLVAEMLAAARRTKEALTDAPEAELVVGGQPQRIRREEFEAWIQPLVQKTGGVCRRALKDAGVTAAELDGVILVGGATRVPAVRRYVAELFGREPLGDIDPDQVVALGAAVQADLLTNEDRQDEVLLLDVIPLSLGLETMGGIVEKLIPRNSTIPIAAAQVFTTFKDGQTGLDIHVLQGEREAVEDCRSLSRFRLAGIPALAAGMARVEVRFQVDADGILSVTAQEQSTGITQSITVKPSHGLTDEEVEQMLLDSIDHAEGDIQLRQLREQRVEAERVLQDATKQLTEHGDLLEADERALIEAALERVRERARGQDSHALKEAIHEADEASRSFVERVMNQAIRQVVAGHSVEEY</sequence>
<keyword evidence="7" id="KW-0378">Hydrolase</keyword>
<dbReference type="SUPFAM" id="SSF100934">
    <property type="entry name" value="Heat shock protein 70kD (HSP70), C-terminal subdomain"/>
    <property type="match status" value="1"/>
</dbReference>
<dbReference type="PROSITE" id="PS01036">
    <property type="entry name" value="HSP70_3"/>
    <property type="match status" value="1"/>
</dbReference>
<keyword evidence="8" id="KW-1185">Reference proteome</keyword>
<dbReference type="HAMAP" id="MF_00679">
    <property type="entry name" value="HscA"/>
    <property type="match status" value="1"/>
</dbReference>
<dbReference type="Gene3D" id="1.20.1270.10">
    <property type="match status" value="1"/>
</dbReference>
<evidence type="ECO:0000256" key="6">
    <source>
        <dbReference type="RuleBase" id="RU003322"/>
    </source>
</evidence>
<keyword evidence="4 5" id="KW-0143">Chaperone</keyword>
<accession>A0ABT5D832</accession>
<dbReference type="GO" id="GO:0016787">
    <property type="term" value="F:hydrolase activity"/>
    <property type="evidence" value="ECO:0007669"/>
    <property type="project" value="UniProtKB-KW"/>
</dbReference>
<dbReference type="RefSeq" id="WP_272137572.1">
    <property type="nucleotide sequence ID" value="NZ_JAQNDM010000002.1"/>
</dbReference>
<gene>
    <name evidence="5 7" type="primary">hscA</name>
    <name evidence="7" type="ORF">POL68_12115</name>
</gene>
<keyword evidence="2 5" id="KW-0547">Nucleotide-binding</keyword>
<dbReference type="InterPro" id="IPR010236">
    <property type="entry name" value="ISC_FeS_clus_asmbl_HscA"/>
</dbReference>
<dbReference type="InterPro" id="IPR029048">
    <property type="entry name" value="HSP70_C_sf"/>
</dbReference>
<dbReference type="Gene3D" id="3.30.420.40">
    <property type="match status" value="2"/>
</dbReference>
<proteinExistence type="inferred from homology"/>
<dbReference type="NCBIfam" id="NF003520">
    <property type="entry name" value="PRK05183.1"/>
    <property type="match status" value="1"/>
</dbReference>
<dbReference type="InterPro" id="IPR018181">
    <property type="entry name" value="Heat_shock_70_CS"/>
</dbReference>
<evidence type="ECO:0000256" key="5">
    <source>
        <dbReference type="HAMAP-Rule" id="MF_00679"/>
    </source>
</evidence>
<protein>
    <recommendedName>
        <fullName evidence="5">Chaperone protein HscA homolog</fullName>
    </recommendedName>
</protein>
<dbReference type="EMBL" id="JAQNDM010000002">
    <property type="protein sequence ID" value="MDC0709209.1"/>
    <property type="molecule type" value="Genomic_DNA"/>
</dbReference>
<comment type="similarity">
    <text evidence="1 5 6">Belongs to the heat shock protein 70 family.</text>
</comment>
<comment type="function">
    <text evidence="5">Chaperone involved in the maturation of iron-sulfur cluster-containing proteins. Has a low intrinsic ATPase activity which is markedly stimulated by HscB.</text>
</comment>
<name>A0ABT5D832_9BACT</name>
<comment type="caution">
    <text evidence="7">The sequence shown here is derived from an EMBL/GenBank/DDBJ whole genome shotgun (WGS) entry which is preliminary data.</text>
</comment>
<organism evidence="7 8">
    <name type="scientific">Stigmatella ashevillensis</name>
    <dbReference type="NCBI Taxonomy" id="2995309"/>
    <lineage>
        <taxon>Bacteria</taxon>
        <taxon>Pseudomonadati</taxon>
        <taxon>Myxococcota</taxon>
        <taxon>Myxococcia</taxon>
        <taxon>Myxococcales</taxon>
        <taxon>Cystobacterineae</taxon>
        <taxon>Archangiaceae</taxon>
        <taxon>Stigmatella</taxon>
    </lineage>
</organism>
<evidence type="ECO:0000256" key="1">
    <source>
        <dbReference type="ARBA" id="ARBA00007381"/>
    </source>
</evidence>
<dbReference type="InterPro" id="IPR013126">
    <property type="entry name" value="Hsp_70_fam"/>
</dbReference>
<evidence type="ECO:0000256" key="3">
    <source>
        <dbReference type="ARBA" id="ARBA00022840"/>
    </source>
</evidence>
<dbReference type="PRINTS" id="PR00301">
    <property type="entry name" value="HEATSHOCK70"/>
</dbReference>
<dbReference type="PROSITE" id="PS00329">
    <property type="entry name" value="HSP70_2"/>
    <property type="match status" value="1"/>
</dbReference>
<evidence type="ECO:0000256" key="2">
    <source>
        <dbReference type="ARBA" id="ARBA00022741"/>
    </source>
</evidence>
<dbReference type="PROSITE" id="PS00297">
    <property type="entry name" value="HSP70_1"/>
    <property type="match status" value="1"/>
</dbReference>